<feature type="compositionally biased region" description="Acidic residues" evidence="9">
    <location>
        <begin position="339"/>
        <end position="360"/>
    </location>
</feature>
<dbReference type="STRING" id="31234.E3M0B0"/>
<dbReference type="Pfam" id="PF13297">
    <property type="entry name" value="SDE2_2C"/>
    <property type="match status" value="1"/>
</dbReference>
<feature type="region of interest" description="Disordered" evidence="9">
    <location>
        <begin position="283"/>
        <end position="418"/>
    </location>
</feature>
<dbReference type="HOGENOM" id="CLU_042333_0_0_1"/>
<dbReference type="Proteomes" id="UP000008281">
    <property type="component" value="Unassembled WGS sequence"/>
</dbReference>
<dbReference type="InterPro" id="IPR053822">
    <property type="entry name" value="SDE2-like_dom"/>
</dbReference>
<dbReference type="InParanoid" id="E3M0B0"/>
<dbReference type="OMA" id="YWMNDYK"/>
<dbReference type="InterPro" id="IPR051421">
    <property type="entry name" value="RNA_Proc_DNA_Dmg_Regulator"/>
</dbReference>
<dbReference type="Pfam" id="PF22782">
    <property type="entry name" value="SDE2"/>
    <property type="match status" value="1"/>
</dbReference>
<sequence>MTDECEMNSSKLNDRVGRRNDRKRDAQQANLPERSPSLRTETRQQRSHPYLPPRNGTHRQRPMIRPSSVVSMSGRSIAPSDCSENEDRHFDVDEEMEGMSLDSPLPVVEIPPRPFPDKPYYWMNDYKTLEFIRTEFSSESFYVMHNGKIVEDFQAFINEYIGDGLVKYSFHLRIRGGKGGFGSLLRSFRVNKSTNKLMMRDLNGRRMASVDEEAKLKRYLEKQSRKEQELKVKEKRKAKLAKLTAGPAKHQFEDQEYLSRREEIIEKTEDACEAGFALMKEMRRKSRMSREQEVNKKADEEEDENAEDVADLFNDRGGRKRKIAAPTIGEDDDKKRVEDESEDGDDSENDSENEPDPEELEAIRKYFEEKNKSEKDDGEGTSSSFKPIEEEEQELELVKRPRLDSASNVDDLPKIDEKTPCEYGTIDLADFTSAEDLELLGLEHLKSALTDRGLKCGGSLSERAARLWSVKGKEIREWPKSNLTPEMKKKIAEEEDAERKAAKKKSKKNK</sequence>
<keyword evidence="13" id="KW-1185">Reference proteome</keyword>
<evidence type="ECO:0000313" key="13">
    <source>
        <dbReference type="Proteomes" id="UP000008281"/>
    </source>
</evidence>
<comment type="similarity">
    <text evidence="3">Belongs to the SDE2 family.</text>
</comment>
<dbReference type="GO" id="GO:0005737">
    <property type="term" value="C:cytoplasm"/>
    <property type="evidence" value="ECO:0007669"/>
    <property type="project" value="UniProtKB-SubCell"/>
</dbReference>
<evidence type="ECO:0000259" key="11">
    <source>
        <dbReference type="Pfam" id="PF22782"/>
    </source>
</evidence>
<feature type="domain" description="SDE2/SF3A3 SAP" evidence="10">
    <location>
        <begin position="419"/>
        <end position="483"/>
    </location>
</feature>
<evidence type="ECO:0000256" key="8">
    <source>
        <dbReference type="ARBA" id="ARBA00023306"/>
    </source>
</evidence>
<keyword evidence="7" id="KW-0539">Nucleus</keyword>
<evidence type="ECO:0000256" key="2">
    <source>
        <dbReference type="ARBA" id="ARBA00004496"/>
    </source>
</evidence>
<feature type="compositionally biased region" description="Basic and acidic residues" evidence="9">
    <location>
        <begin position="361"/>
        <end position="375"/>
    </location>
</feature>
<evidence type="ECO:0000256" key="6">
    <source>
        <dbReference type="ARBA" id="ARBA00023187"/>
    </source>
</evidence>
<evidence type="ECO:0000256" key="7">
    <source>
        <dbReference type="ARBA" id="ARBA00023242"/>
    </source>
</evidence>
<feature type="compositionally biased region" description="Basic and acidic residues" evidence="9">
    <location>
        <begin position="288"/>
        <end position="299"/>
    </location>
</feature>
<dbReference type="InterPro" id="IPR025086">
    <property type="entry name" value="SDE2/SF3A3_SAP"/>
</dbReference>
<evidence type="ECO:0000256" key="3">
    <source>
        <dbReference type="ARBA" id="ARBA00008726"/>
    </source>
</evidence>
<organism evidence="13">
    <name type="scientific">Caenorhabditis remanei</name>
    <name type="common">Caenorhabditis vulgaris</name>
    <dbReference type="NCBI Taxonomy" id="31234"/>
    <lineage>
        <taxon>Eukaryota</taxon>
        <taxon>Metazoa</taxon>
        <taxon>Ecdysozoa</taxon>
        <taxon>Nematoda</taxon>
        <taxon>Chromadorea</taxon>
        <taxon>Rhabditida</taxon>
        <taxon>Rhabditina</taxon>
        <taxon>Rhabditomorpha</taxon>
        <taxon>Rhabditoidea</taxon>
        <taxon>Rhabditidae</taxon>
        <taxon>Peloderinae</taxon>
        <taxon>Caenorhabditis</taxon>
    </lineage>
</organism>
<evidence type="ECO:0000259" key="10">
    <source>
        <dbReference type="Pfam" id="PF13297"/>
    </source>
</evidence>
<comment type="subcellular location">
    <subcellularLocation>
        <location evidence="2">Cytoplasm</location>
    </subcellularLocation>
    <subcellularLocation>
        <location evidence="1">Nucleus</location>
    </subcellularLocation>
</comment>
<evidence type="ECO:0000313" key="12">
    <source>
        <dbReference type="EMBL" id="EFO87984.1"/>
    </source>
</evidence>
<evidence type="ECO:0000256" key="5">
    <source>
        <dbReference type="ARBA" id="ARBA00022664"/>
    </source>
</evidence>
<feature type="domain" description="SDE2-like" evidence="11">
    <location>
        <begin position="176"/>
        <end position="273"/>
    </location>
</feature>
<evidence type="ECO:0000256" key="4">
    <source>
        <dbReference type="ARBA" id="ARBA00022490"/>
    </source>
</evidence>
<dbReference type="PANTHER" id="PTHR12786:SF1">
    <property type="entry name" value="SPLICING REGULATOR SDE2"/>
    <property type="match status" value="1"/>
</dbReference>
<dbReference type="GO" id="GO:0008380">
    <property type="term" value="P:RNA splicing"/>
    <property type="evidence" value="ECO:0007669"/>
    <property type="project" value="UniProtKB-KW"/>
</dbReference>
<keyword evidence="6" id="KW-0508">mRNA splicing</keyword>
<reference evidence="12" key="1">
    <citation type="submission" date="2007-07" db="EMBL/GenBank/DDBJ databases">
        <title>PCAP assembly of the Caenorhabditis remanei genome.</title>
        <authorList>
            <consortium name="The Caenorhabditis remanei Sequencing Consortium"/>
            <person name="Wilson R.K."/>
        </authorList>
    </citation>
    <scope>NUCLEOTIDE SEQUENCE [LARGE SCALE GENOMIC DNA]</scope>
    <source>
        <strain evidence="12">PB4641</strain>
    </source>
</reference>
<dbReference type="OrthoDB" id="547031at2759"/>
<keyword evidence="4" id="KW-0963">Cytoplasm</keyword>
<feature type="compositionally biased region" description="Basic and acidic residues" evidence="9">
    <location>
        <begin position="12"/>
        <end position="26"/>
    </location>
</feature>
<feature type="region of interest" description="Disordered" evidence="9">
    <location>
        <begin position="489"/>
        <end position="510"/>
    </location>
</feature>
<feature type="region of interest" description="Disordered" evidence="9">
    <location>
        <begin position="1"/>
        <end position="86"/>
    </location>
</feature>
<dbReference type="EMBL" id="DS268420">
    <property type="protein sequence ID" value="EFO87984.1"/>
    <property type="molecule type" value="Genomic_DNA"/>
</dbReference>
<dbReference type="AlphaFoldDB" id="E3M0B0"/>
<dbReference type="eggNOG" id="KOG2827">
    <property type="taxonomic scope" value="Eukaryota"/>
</dbReference>
<feature type="compositionally biased region" description="Acidic residues" evidence="9">
    <location>
        <begin position="300"/>
        <end position="310"/>
    </location>
</feature>
<protein>
    <submittedName>
        <fullName evidence="12">Uncharacterized protein</fullName>
    </submittedName>
</protein>
<dbReference type="PANTHER" id="PTHR12786">
    <property type="entry name" value="SPLICING FACTOR SF3A-RELATED"/>
    <property type="match status" value="1"/>
</dbReference>
<keyword evidence="8" id="KW-0131">Cell cycle</keyword>
<dbReference type="GO" id="GO:0006397">
    <property type="term" value="P:mRNA processing"/>
    <property type="evidence" value="ECO:0007669"/>
    <property type="project" value="UniProtKB-KW"/>
</dbReference>
<dbReference type="GO" id="GO:0005634">
    <property type="term" value="C:nucleus"/>
    <property type="evidence" value="ECO:0007669"/>
    <property type="project" value="UniProtKB-SubCell"/>
</dbReference>
<keyword evidence="5" id="KW-0507">mRNA processing</keyword>
<evidence type="ECO:0000256" key="9">
    <source>
        <dbReference type="SAM" id="MobiDB-lite"/>
    </source>
</evidence>
<proteinExistence type="inferred from homology"/>
<evidence type="ECO:0000256" key="1">
    <source>
        <dbReference type="ARBA" id="ARBA00004123"/>
    </source>
</evidence>
<feature type="compositionally biased region" description="Basic residues" evidence="9">
    <location>
        <begin position="501"/>
        <end position="510"/>
    </location>
</feature>
<dbReference type="FunCoup" id="E3M0B0">
    <property type="interactions" value="2764"/>
</dbReference>
<accession>E3M0B0</accession>
<feature type="compositionally biased region" description="Basic and acidic residues" evidence="9">
    <location>
        <begin position="489"/>
        <end position="500"/>
    </location>
</feature>
<gene>
    <name evidence="12" type="ORF">CRE_05391</name>
</gene>
<name>E3M0B0_CAERE</name>